<feature type="transmembrane region" description="Helical" evidence="7">
    <location>
        <begin position="210"/>
        <end position="230"/>
    </location>
</feature>
<evidence type="ECO:0000256" key="2">
    <source>
        <dbReference type="ARBA" id="ARBA00022448"/>
    </source>
</evidence>
<evidence type="ECO:0000256" key="3">
    <source>
        <dbReference type="ARBA" id="ARBA00022475"/>
    </source>
</evidence>
<dbReference type="PROSITE" id="PS50928">
    <property type="entry name" value="ABC_TM1"/>
    <property type="match status" value="1"/>
</dbReference>
<comment type="caution">
    <text evidence="10">The sequence shown here is derived from an EMBL/GenBank/DDBJ whole genome shotgun (WGS) entry which is preliminary data.</text>
</comment>
<dbReference type="AlphaFoldDB" id="A0A2N5PXR9"/>
<dbReference type="InterPro" id="IPR000515">
    <property type="entry name" value="MetI-like"/>
</dbReference>
<dbReference type="EMBL" id="QRTJ01000035">
    <property type="protein sequence ID" value="RGQ63337.1"/>
    <property type="molecule type" value="Genomic_DNA"/>
</dbReference>
<dbReference type="CDD" id="cd06261">
    <property type="entry name" value="TM_PBP2"/>
    <property type="match status" value="1"/>
</dbReference>
<dbReference type="RefSeq" id="WP_101882828.1">
    <property type="nucleotide sequence ID" value="NZ_CAXUHP010000011.1"/>
</dbReference>
<dbReference type="Proteomes" id="UP001148455">
    <property type="component" value="Unassembled WGS sequence"/>
</dbReference>
<feature type="transmembrane region" description="Helical" evidence="7">
    <location>
        <begin position="74"/>
        <end position="96"/>
    </location>
</feature>
<reference evidence="11 13" key="2">
    <citation type="submission" date="2018-08" db="EMBL/GenBank/DDBJ databases">
        <title>A genome reference for cultivated species of the human gut microbiota.</title>
        <authorList>
            <person name="Zou Y."/>
            <person name="Xue W."/>
            <person name="Luo G."/>
        </authorList>
    </citation>
    <scope>NUCLEOTIDE SEQUENCE [LARGE SCALE GENOMIC DNA]</scope>
    <source>
        <strain evidence="11 13">AF27-4BH</strain>
    </source>
</reference>
<dbReference type="GO" id="GO:0005886">
    <property type="term" value="C:plasma membrane"/>
    <property type="evidence" value="ECO:0007669"/>
    <property type="project" value="UniProtKB-SubCell"/>
</dbReference>
<keyword evidence="6 7" id="KW-0472">Membrane</keyword>
<dbReference type="EMBL" id="NIHW01000035">
    <property type="protein sequence ID" value="PLT84259.1"/>
    <property type="molecule type" value="Genomic_DNA"/>
</dbReference>
<dbReference type="Proteomes" id="UP000286137">
    <property type="component" value="Unassembled WGS sequence"/>
</dbReference>
<keyword evidence="5 7" id="KW-1133">Transmembrane helix</keyword>
<feature type="transmembrane region" description="Helical" evidence="7">
    <location>
        <begin position="12"/>
        <end position="38"/>
    </location>
</feature>
<reference evidence="10 12" key="1">
    <citation type="journal article" date="2017" name="Genome Med.">
        <title>A novel Ruminococcus gnavus clade enriched in inflammatory bowel disease patients.</title>
        <authorList>
            <person name="Hall A.B."/>
            <person name="Yassour M."/>
            <person name="Sauk J."/>
            <person name="Garner A."/>
            <person name="Jiang X."/>
            <person name="Arthur T."/>
            <person name="Lagoudas G.K."/>
            <person name="Vatanen T."/>
            <person name="Fornelos N."/>
            <person name="Wilson R."/>
            <person name="Bertha M."/>
            <person name="Cohen M."/>
            <person name="Garber J."/>
            <person name="Khalili H."/>
            <person name="Gevers D."/>
            <person name="Ananthakrishnan A.N."/>
            <person name="Kugathasan S."/>
            <person name="Lander E.S."/>
            <person name="Blainey P."/>
            <person name="Vlamakis H."/>
            <person name="Xavier R.J."/>
            <person name="Huttenhower C."/>
        </authorList>
    </citation>
    <scope>NUCLEOTIDE SEQUENCE [LARGE SCALE GENOMIC DNA]</scope>
    <source>
        <strain evidence="10 12">RJX1128</strain>
    </source>
</reference>
<dbReference type="SUPFAM" id="SSF161098">
    <property type="entry name" value="MetI-like"/>
    <property type="match status" value="1"/>
</dbReference>
<evidence type="ECO:0000256" key="6">
    <source>
        <dbReference type="ARBA" id="ARBA00023136"/>
    </source>
</evidence>
<comment type="subcellular location">
    <subcellularLocation>
        <location evidence="1 7">Cell membrane</location>
        <topology evidence="1 7">Multi-pass membrane protein</topology>
    </subcellularLocation>
</comment>
<accession>A0A2N5PXR9</accession>
<keyword evidence="3" id="KW-1003">Cell membrane</keyword>
<protein>
    <submittedName>
        <fullName evidence="10">Sugar ABC transporter permease</fullName>
    </submittedName>
</protein>
<sequence length="293" mass="32484">MKNNIKRKLYPGWMCLPAVGIYTVFYIVPIVIAFLFSFTDWNMDRLNSPVFSGFRNFINLFGDEVFLRSLGNTALFAIMTTIFKTIVGLGLALLVVQKFKGNGFFRTLFYLPCVLSCMIVGLLFTGILKQDGLLNNGLNALGMSGFAKDWLGQYGSAMFWIIFIEVWMWAGFNMFLFISGLQSIPSELYESAEMDGASVWQRFKKITFPLLAPSFTVVITLNITGGLKVFDLVYALTGGGPGFDTQVLSTYTYRAFGLGLLGKSSASSVVLSLGVALVAFALNRFLRSKEIES</sequence>
<proteinExistence type="inferred from homology"/>
<dbReference type="Pfam" id="PF00528">
    <property type="entry name" value="BPD_transp_1"/>
    <property type="match status" value="1"/>
</dbReference>
<organism evidence="10 12">
    <name type="scientific">Mediterraneibacter gnavus</name>
    <name type="common">Ruminococcus gnavus</name>
    <dbReference type="NCBI Taxonomy" id="33038"/>
    <lineage>
        <taxon>Bacteria</taxon>
        <taxon>Bacillati</taxon>
        <taxon>Bacillota</taxon>
        <taxon>Clostridia</taxon>
        <taxon>Lachnospirales</taxon>
        <taxon>Lachnospiraceae</taxon>
        <taxon>Mediterraneibacter</taxon>
    </lineage>
</organism>
<evidence type="ECO:0000256" key="7">
    <source>
        <dbReference type="RuleBase" id="RU363032"/>
    </source>
</evidence>
<evidence type="ECO:0000313" key="10">
    <source>
        <dbReference type="EMBL" id="PLT84259.1"/>
    </source>
</evidence>
<feature type="transmembrane region" description="Helical" evidence="7">
    <location>
        <begin position="157"/>
        <end position="178"/>
    </location>
</feature>
<dbReference type="EMBL" id="JAPZED010000008">
    <property type="protein sequence ID" value="MCZ7694187.1"/>
    <property type="molecule type" value="Genomic_DNA"/>
</dbReference>
<dbReference type="InterPro" id="IPR051393">
    <property type="entry name" value="ABC_transporter_permease"/>
</dbReference>
<dbReference type="PANTHER" id="PTHR30193">
    <property type="entry name" value="ABC TRANSPORTER PERMEASE PROTEIN"/>
    <property type="match status" value="1"/>
</dbReference>
<name>A0A2N5PXR9_MEDGN</name>
<dbReference type="InterPro" id="IPR035906">
    <property type="entry name" value="MetI-like_sf"/>
</dbReference>
<evidence type="ECO:0000256" key="4">
    <source>
        <dbReference type="ARBA" id="ARBA00022692"/>
    </source>
</evidence>
<dbReference type="GO" id="GO:0055085">
    <property type="term" value="P:transmembrane transport"/>
    <property type="evidence" value="ECO:0007669"/>
    <property type="project" value="InterPro"/>
</dbReference>
<evidence type="ECO:0000313" key="9">
    <source>
        <dbReference type="EMBL" id="MCZ7694187.1"/>
    </source>
</evidence>
<gene>
    <name evidence="10" type="ORF">CDL20_12345</name>
    <name evidence="11" type="ORF">DWY88_14105</name>
    <name evidence="9" type="ORF">O8D18_09045</name>
</gene>
<feature type="transmembrane region" description="Helical" evidence="7">
    <location>
        <begin position="108"/>
        <end position="128"/>
    </location>
</feature>
<dbReference type="Proteomes" id="UP000234840">
    <property type="component" value="Unassembled WGS sequence"/>
</dbReference>
<evidence type="ECO:0000313" key="12">
    <source>
        <dbReference type="Proteomes" id="UP000234840"/>
    </source>
</evidence>
<dbReference type="Gene3D" id="1.10.3720.10">
    <property type="entry name" value="MetI-like"/>
    <property type="match status" value="1"/>
</dbReference>
<comment type="similarity">
    <text evidence="7">Belongs to the binding-protein-dependent transport system permease family.</text>
</comment>
<evidence type="ECO:0000313" key="11">
    <source>
        <dbReference type="EMBL" id="RGQ63337.1"/>
    </source>
</evidence>
<keyword evidence="2 7" id="KW-0813">Transport</keyword>
<evidence type="ECO:0000256" key="5">
    <source>
        <dbReference type="ARBA" id="ARBA00022989"/>
    </source>
</evidence>
<feature type="transmembrane region" description="Helical" evidence="7">
    <location>
        <begin position="266"/>
        <end position="286"/>
    </location>
</feature>
<dbReference type="PANTHER" id="PTHR30193:SF37">
    <property type="entry name" value="INNER MEMBRANE ABC TRANSPORTER PERMEASE PROTEIN YCJO"/>
    <property type="match status" value="1"/>
</dbReference>
<evidence type="ECO:0000313" key="13">
    <source>
        <dbReference type="Proteomes" id="UP000286137"/>
    </source>
</evidence>
<evidence type="ECO:0000256" key="1">
    <source>
        <dbReference type="ARBA" id="ARBA00004651"/>
    </source>
</evidence>
<reference evidence="9" key="3">
    <citation type="submission" date="2022-12" db="EMBL/GenBank/DDBJ databases">
        <title>Genome of R. gnavus strain RSHDN_123.</title>
        <authorList>
            <person name="Abdugheni R."/>
        </authorList>
    </citation>
    <scope>NUCLEOTIDE SEQUENCE</scope>
    <source>
        <strain evidence="9">RSHDN_123</strain>
    </source>
</reference>
<keyword evidence="4 7" id="KW-0812">Transmembrane</keyword>
<evidence type="ECO:0000259" key="8">
    <source>
        <dbReference type="PROSITE" id="PS50928"/>
    </source>
</evidence>
<feature type="domain" description="ABC transmembrane type-1" evidence="8">
    <location>
        <begin position="70"/>
        <end position="282"/>
    </location>
</feature>